<evidence type="ECO:0000256" key="8">
    <source>
        <dbReference type="ARBA" id="ARBA00023212"/>
    </source>
</evidence>
<evidence type="ECO:0000256" key="7">
    <source>
        <dbReference type="ARBA" id="ARBA00023175"/>
    </source>
</evidence>
<accession>A0A8B9PXR5</accession>
<dbReference type="InterPro" id="IPR001752">
    <property type="entry name" value="Kinesin_motor_dom"/>
</dbReference>
<organism evidence="10 11">
    <name type="scientific">Apteryx owenii</name>
    <name type="common">Little spotted kiwi</name>
    <dbReference type="NCBI Taxonomy" id="8824"/>
    <lineage>
        <taxon>Eukaryota</taxon>
        <taxon>Metazoa</taxon>
        <taxon>Chordata</taxon>
        <taxon>Craniata</taxon>
        <taxon>Vertebrata</taxon>
        <taxon>Euteleostomi</taxon>
        <taxon>Archelosauria</taxon>
        <taxon>Archosauria</taxon>
        <taxon>Dinosauria</taxon>
        <taxon>Saurischia</taxon>
        <taxon>Theropoda</taxon>
        <taxon>Coelurosauria</taxon>
        <taxon>Aves</taxon>
        <taxon>Palaeognathae</taxon>
        <taxon>Apterygiformes</taxon>
        <taxon>Apterygidae</taxon>
        <taxon>Apteryx</taxon>
    </lineage>
</organism>
<evidence type="ECO:0000259" key="9">
    <source>
        <dbReference type="Pfam" id="PF00225"/>
    </source>
</evidence>
<evidence type="ECO:0000256" key="4">
    <source>
        <dbReference type="ARBA" id="ARBA00022741"/>
    </source>
</evidence>
<evidence type="ECO:0000256" key="2">
    <source>
        <dbReference type="ARBA" id="ARBA00022490"/>
    </source>
</evidence>
<keyword evidence="11" id="KW-1185">Reference proteome</keyword>
<reference evidence="10" key="1">
    <citation type="submission" date="2025-08" db="UniProtKB">
        <authorList>
            <consortium name="Ensembl"/>
        </authorList>
    </citation>
    <scope>IDENTIFICATION</scope>
</reference>
<keyword evidence="8" id="KW-0206">Cytoskeleton</keyword>
<dbReference type="SUPFAM" id="SSF52540">
    <property type="entry name" value="P-loop containing nucleoside triphosphate hydrolases"/>
    <property type="match status" value="1"/>
</dbReference>
<evidence type="ECO:0000256" key="6">
    <source>
        <dbReference type="ARBA" id="ARBA00023054"/>
    </source>
</evidence>
<keyword evidence="3" id="KW-0493">Microtubule</keyword>
<dbReference type="Proteomes" id="UP000694424">
    <property type="component" value="Unplaced"/>
</dbReference>
<keyword evidence="5" id="KW-0067">ATP-binding</keyword>
<evidence type="ECO:0000256" key="5">
    <source>
        <dbReference type="ARBA" id="ARBA00022840"/>
    </source>
</evidence>
<dbReference type="GO" id="GO:0005524">
    <property type="term" value="F:ATP binding"/>
    <property type="evidence" value="ECO:0007669"/>
    <property type="project" value="UniProtKB-KW"/>
</dbReference>
<keyword evidence="6" id="KW-0175">Coiled coil</keyword>
<dbReference type="GO" id="GO:0005874">
    <property type="term" value="C:microtubule"/>
    <property type="evidence" value="ECO:0007669"/>
    <property type="project" value="UniProtKB-KW"/>
</dbReference>
<evidence type="ECO:0000256" key="1">
    <source>
        <dbReference type="ARBA" id="ARBA00004245"/>
    </source>
</evidence>
<dbReference type="GO" id="GO:0008017">
    <property type="term" value="F:microtubule binding"/>
    <property type="evidence" value="ECO:0007669"/>
    <property type="project" value="InterPro"/>
</dbReference>
<evidence type="ECO:0000313" key="11">
    <source>
        <dbReference type="Proteomes" id="UP000694424"/>
    </source>
</evidence>
<keyword evidence="2" id="KW-0963">Cytoplasm</keyword>
<dbReference type="InterPro" id="IPR027417">
    <property type="entry name" value="P-loop_NTPase"/>
</dbReference>
<comment type="subcellular location">
    <subcellularLocation>
        <location evidence="1">Cytoplasm</location>
        <location evidence="1">Cytoskeleton</location>
    </subcellularLocation>
</comment>
<dbReference type="PANTHER" id="PTHR47969:SF21">
    <property type="entry name" value="KINESIN-LIKE PROTEIN"/>
    <property type="match status" value="1"/>
</dbReference>
<keyword evidence="4" id="KW-0547">Nucleotide-binding</keyword>
<name>A0A8B9PXR5_APTOW</name>
<dbReference type="Ensembl" id="ENSAOWT00000019795.1">
    <property type="protein sequence ID" value="ENSAOWP00000017445.1"/>
    <property type="gene ID" value="ENSAOWG00000011928.1"/>
</dbReference>
<evidence type="ECO:0000313" key="10">
    <source>
        <dbReference type="Ensembl" id="ENSAOWP00000017445.1"/>
    </source>
</evidence>
<dbReference type="PANTHER" id="PTHR47969">
    <property type="entry name" value="CHROMOSOME-ASSOCIATED KINESIN KIF4A-RELATED"/>
    <property type="match status" value="1"/>
</dbReference>
<reference evidence="10" key="2">
    <citation type="submission" date="2025-09" db="UniProtKB">
        <authorList>
            <consortium name="Ensembl"/>
        </authorList>
    </citation>
    <scope>IDENTIFICATION</scope>
</reference>
<dbReference type="InterPro" id="IPR036961">
    <property type="entry name" value="Kinesin_motor_dom_sf"/>
</dbReference>
<feature type="domain" description="Kinesin motor" evidence="9">
    <location>
        <begin position="11"/>
        <end position="77"/>
    </location>
</feature>
<protein>
    <recommendedName>
        <fullName evidence="9">Kinesin motor domain-containing protein</fullName>
    </recommendedName>
</protein>
<dbReference type="InterPro" id="IPR027640">
    <property type="entry name" value="Kinesin-like_fam"/>
</dbReference>
<dbReference type="AlphaFoldDB" id="A0A8B9PXR5"/>
<evidence type="ECO:0000256" key="3">
    <source>
        <dbReference type="ARBA" id="ARBA00022701"/>
    </source>
</evidence>
<keyword evidence="7" id="KW-0505">Motor protein</keyword>
<dbReference type="Pfam" id="PF00225">
    <property type="entry name" value="Kinesin"/>
    <property type="match status" value="1"/>
</dbReference>
<proteinExistence type="predicted"/>
<sequence length="104" mass="11336">MASEAVKVIVRCRPPSEREQELGCKVVVRTESARGRCSIQNPRAAGEPPKQFTFDGAYGREHSTEQIYNEIAYPLVEVRGAASTCPPWAGAKPAGRLQGTYSGR</sequence>
<dbReference type="GO" id="GO:0007018">
    <property type="term" value="P:microtubule-based movement"/>
    <property type="evidence" value="ECO:0007669"/>
    <property type="project" value="InterPro"/>
</dbReference>
<dbReference type="Gene3D" id="3.40.850.10">
    <property type="entry name" value="Kinesin motor domain"/>
    <property type="match status" value="1"/>
</dbReference>
<dbReference type="GO" id="GO:0003777">
    <property type="term" value="F:microtubule motor activity"/>
    <property type="evidence" value="ECO:0007669"/>
    <property type="project" value="InterPro"/>
</dbReference>